<keyword evidence="2" id="KW-1185">Reference proteome</keyword>
<evidence type="ECO:0000313" key="2">
    <source>
        <dbReference type="Proteomes" id="UP000604117"/>
    </source>
</evidence>
<proteinExistence type="predicted"/>
<organism evidence="1 2">
    <name type="scientific">Asanoa siamensis</name>
    <dbReference type="NCBI Taxonomy" id="926357"/>
    <lineage>
        <taxon>Bacteria</taxon>
        <taxon>Bacillati</taxon>
        <taxon>Actinomycetota</taxon>
        <taxon>Actinomycetes</taxon>
        <taxon>Micromonosporales</taxon>
        <taxon>Micromonosporaceae</taxon>
        <taxon>Asanoa</taxon>
    </lineage>
</organism>
<reference evidence="1 2" key="1">
    <citation type="submission" date="2021-01" db="EMBL/GenBank/DDBJ databases">
        <title>Whole genome shotgun sequence of Asanoa siamensis NBRC 107932.</title>
        <authorList>
            <person name="Komaki H."/>
            <person name="Tamura T."/>
        </authorList>
    </citation>
    <scope>NUCLEOTIDE SEQUENCE [LARGE SCALE GENOMIC DNA]</scope>
    <source>
        <strain evidence="1 2">NBRC 107932</strain>
    </source>
</reference>
<protein>
    <submittedName>
        <fullName evidence="1">Uncharacterized protein</fullName>
    </submittedName>
</protein>
<dbReference type="RefSeq" id="WP_203711917.1">
    <property type="nucleotide sequence ID" value="NZ_BONE01000011.1"/>
</dbReference>
<accession>A0ABQ4CMA5</accession>
<sequence length="141" mass="15614">MRNYRFKRQTNKVGTFAGVTAETLRSEDPPADLEPISDRVWLDASRVVDGFRGTPLTVSEEETDWLRVGLRRVADDIERATSGGHVVVAVRALEIVEVDYIPAALAPAIAGWAAEEFGFPLLRADITHNGQTNQHVVTWTD</sequence>
<gene>
    <name evidence="1" type="ORF">Asi02nite_19490</name>
</gene>
<dbReference type="Proteomes" id="UP000604117">
    <property type="component" value="Unassembled WGS sequence"/>
</dbReference>
<dbReference type="EMBL" id="BONE01000011">
    <property type="protein sequence ID" value="GIF72431.1"/>
    <property type="molecule type" value="Genomic_DNA"/>
</dbReference>
<comment type="caution">
    <text evidence="1">The sequence shown here is derived from an EMBL/GenBank/DDBJ whole genome shotgun (WGS) entry which is preliminary data.</text>
</comment>
<evidence type="ECO:0000313" key="1">
    <source>
        <dbReference type="EMBL" id="GIF72431.1"/>
    </source>
</evidence>
<name>A0ABQ4CMA5_9ACTN</name>